<dbReference type="STRING" id="188477.A0A433TUJ4"/>
<keyword evidence="3 10" id="KW-0328">Glycosyltransferase</keyword>
<evidence type="ECO:0000256" key="3">
    <source>
        <dbReference type="ARBA" id="ARBA00022676"/>
    </source>
</evidence>
<evidence type="ECO:0000256" key="9">
    <source>
        <dbReference type="ARBA" id="ARBA00023136"/>
    </source>
</evidence>
<keyword evidence="7 10" id="KW-1133">Transmembrane helix</keyword>
<dbReference type="GO" id="GO:0016758">
    <property type="term" value="F:hexosyltransferase activity"/>
    <property type="evidence" value="ECO:0007669"/>
    <property type="project" value="InterPro"/>
</dbReference>
<dbReference type="GO" id="GO:0000139">
    <property type="term" value="C:Golgi membrane"/>
    <property type="evidence" value="ECO:0007669"/>
    <property type="project" value="UniProtKB-SubCell"/>
</dbReference>
<keyword evidence="5 10" id="KW-0812">Transmembrane</keyword>
<evidence type="ECO:0000313" key="11">
    <source>
        <dbReference type="EMBL" id="RUS85219.1"/>
    </source>
</evidence>
<accession>A0A433TUJ4</accession>
<dbReference type="EMBL" id="RQTK01000178">
    <property type="protein sequence ID" value="RUS85219.1"/>
    <property type="molecule type" value="Genomic_DNA"/>
</dbReference>
<comment type="caution">
    <text evidence="11">The sequence shown here is derived from an EMBL/GenBank/DDBJ whole genome shotgun (WGS) entry which is preliminary data.</text>
</comment>
<keyword evidence="6 10" id="KW-0735">Signal-anchor</keyword>
<reference evidence="11 12" key="1">
    <citation type="submission" date="2019-01" db="EMBL/GenBank/DDBJ databases">
        <title>A draft genome assembly of the solar-powered sea slug Elysia chlorotica.</title>
        <authorList>
            <person name="Cai H."/>
            <person name="Li Q."/>
            <person name="Fang X."/>
            <person name="Li J."/>
            <person name="Curtis N.E."/>
            <person name="Altenburger A."/>
            <person name="Shibata T."/>
            <person name="Feng M."/>
            <person name="Maeda T."/>
            <person name="Schwartz J.A."/>
            <person name="Shigenobu S."/>
            <person name="Lundholm N."/>
            <person name="Nishiyama T."/>
            <person name="Yang H."/>
            <person name="Hasebe M."/>
            <person name="Li S."/>
            <person name="Pierce S.K."/>
            <person name="Wang J."/>
        </authorList>
    </citation>
    <scope>NUCLEOTIDE SEQUENCE [LARGE SCALE GENOMIC DNA]</scope>
    <source>
        <strain evidence="11">EC2010</strain>
        <tissue evidence="11">Whole organism of an adult</tissue>
    </source>
</reference>
<evidence type="ECO:0000256" key="6">
    <source>
        <dbReference type="ARBA" id="ARBA00022968"/>
    </source>
</evidence>
<evidence type="ECO:0000256" key="7">
    <source>
        <dbReference type="ARBA" id="ARBA00022989"/>
    </source>
</evidence>
<keyword evidence="4" id="KW-0808">Transferase</keyword>
<evidence type="ECO:0000256" key="8">
    <source>
        <dbReference type="ARBA" id="ARBA00023034"/>
    </source>
</evidence>
<dbReference type="Pfam" id="PF01762">
    <property type="entry name" value="Galactosyl_T"/>
    <property type="match status" value="1"/>
</dbReference>
<evidence type="ECO:0000313" key="12">
    <source>
        <dbReference type="Proteomes" id="UP000271974"/>
    </source>
</evidence>
<proteinExistence type="inferred from homology"/>
<dbReference type="InterPro" id="IPR002659">
    <property type="entry name" value="Glyco_trans_31"/>
</dbReference>
<evidence type="ECO:0000256" key="5">
    <source>
        <dbReference type="ARBA" id="ARBA00022692"/>
    </source>
</evidence>
<dbReference type="Gene3D" id="3.90.550.50">
    <property type="match status" value="1"/>
</dbReference>
<dbReference type="AlphaFoldDB" id="A0A433TUJ4"/>
<keyword evidence="8 10" id="KW-0333">Golgi apparatus</keyword>
<evidence type="ECO:0000256" key="4">
    <source>
        <dbReference type="ARBA" id="ARBA00022679"/>
    </source>
</evidence>
<gene>
    <name evidence="11" type="ORF">EGW08_007045</name>
</gene>
<evidence type="ECO:0000256" key="1">
    <source>
        <dbReference type="ARBA" id="ARBA00004323"/>
    </source>
</evidence>
<dbReference type="GO" id="GO:0006493">
    <property type="term" value="P:protein O-linked glycosylation"/>
    <property type="evidence" value="ECO:0007669"/>
    <property type="project" value="TreeGrafter"/>
</dbReference>
<comment type="similarity">
    <text evidence="2 10">Belongs to the glycosyltransferase 31 family.</text>
</comment>
<dbReference type="PANTHER" id="PTHR11214:SF314">
    <property type="entry name" value="HEXOSYLTRANSFERASE"/>
    <property type="match status" value="1"/>
</dbReference>
<keyword evidence="12" id="KW-1185">Reference proteome</keyword>
<dbReference type="Proteomes" id="UP000271974">
    <property type="component" value="Unassembled WGS sequence"/>
</dbReference>
<keyword evidence="9 10" id="KW-0472">Membrane</keyword>
<dbReference type="EC" id="2.4.1.-" evidence="10"/>
<evidence type="ECO:0000256" key="2">
    <source>
        <dbReference type="ARBA" id="ARBA00008661"/>
    </source>
</evidence>
<protein>
    <recommendedName>
        <fullName evidence="10">Hexosyltransferase</fullName>
        <ecNumber evidence="10">2.4.1.-</ecNumber>
    </recommendedName>
</protein>
<evidence type="ECO:0000256" key="10">
    <source>
        <dbReference type="RuleBase" id="RU363063"/>
    </source>
</evidence>
<sequence>MQNIVRITSWRWLLLAAIICTASLNVLLPFFMLPNHSPPVKGLGISQDGSLIINVPGLLAPVNGPPNDLMKQAILPKDKIKFSINCKDVCSQGPIELLVAVSSHAINIERRKSTRASFNVGNKKDNKVRLVFFLSSLPRLEGIQRKIQHESDLYGDIVQLEALESYRNLTLKSVAILYWAGRYCAASKYILKQDDDVKLHIPDVIRALRERSVYFDHFIVGNSKILVESPIRDELSKYYTSLKEFKDPFYPIFAHGPGYAFPMATGKLLYEATLRTENFWLEDVYITGLCATKAGVPVFFDPRFVLNEDWGNNLQ</sequence>
<dbReference type="PANTHER" id="PTHR11214">
    <property type="entry name" value="BETA-1,3-N-ACETYLGLUCOSAMINYLTRANSFERASE"/>
    <property type="match status" value="1"/>
</dbReference>
<feature type="transmembrane region" description="Helical" evidence="10">
    <location>
        <begin position="12"/>
        <end position="33"/>
    </location>
</feature>
<comment type="subcellular location">
    <subcellularLocation>
        <location evidence="1 10">Golgi apparatus membrane</location>
        <topology evidence="1 10">Single-pass type II membrane protein</topology>
    </subcellularLocation>
</comment>
<name>A0A433TUJ4_ELYCH</name>
<organism evidence="11 12">
    <name type="scientific">Elysia chlorotica</name>
    <name type="common">Eastern emerald elysia</name>
    <name type="synonym">Sea slug</name>
    <dbReference type="NCBI Taxonomy" id="188477"/>
    <lineage>
        <taxon>Eukaryota</taxon>
        <taxon>Metazoa</taxon>
        <taxon>Spiralia</taxon>
        <taxon>Lophotrochozoa</taxon>
        <taxon>Mollusca</taxon>
        <taxon>Gastropoda</taxon>
        <taxon>Heterobranchia</taxon>
        <taxon>Euthyneura</taxon>
        <taxon>Panpulmonata</taxon>
        <taxon>Sacoglossa</taxon>
        <taxon>Placobranchoidea</taxon>
        <taxon>Plakobranchidae</taxon>
        <taxon>Elysia</taxon>
    </lineage>
</organism>
<dbReference type="OrthoDB" id="2139606at2759"/>